<dbReference type="InterPro" id="IPR026002">
    <property type="entry name" value="ATC_hydrolase-like"/>
</dbReference>
<organism evidence="1 2">
    <name type="scientific">Nocardia ninae NBRC 108245</name>
    <dbReference type="NCBI Taxonomy" id="1210091"/>
    <lineage>
        <taxon>Bacteria</taxon>
        <taxon>Bacillati</taxon>
        <taxon>Actinomycetota</taxon>
        <taxon>Actinomycetes</taxon>
        <taxon>Mycobacteriales</taxon>
        <taxon>Nocardiaceae</taxon>
        <taxon>Nocardia</taxon>
    </lineage>
</organism>
<reference evidence="1 2" key="1">
    <citation type="submission" date="2019-07" db="EMBL/GenBank/DDBJ databases">
        <title>Whole genome shotgun sequence of Nocardia ninae NBRC 108245.</title>
        <authorList>
            <person name="Hosoyama A."/>
            <person name="Uohara A."/>
            <person name="Ohji S."/>
            <person name="Ichikawa N."/>
        </authorList>
    </citation>
    <scope>NUCLEOTIDE SEQUENCE [LARGE SCALE GENOMIC DNA]</scope>
    <source>
        <strain evidence="1 2">NBRC 108245</strain>
    </source>
</reference>
<evidence type="ECO:0000313" key="1">
    <source>
        <dbReference type="EMBL" id="GEM43804.1"/>
    </source>
</evidence>
<keyword evidence="2" id="KW-1185">Reference proteome</keyword>
<dbReference type="AlphaFoldDB" id="A0A511MTA3"/>
<evidence type="ECO:0000313" key="2">
    <source>
        <dbReference type="Proteomes" id="UP000321424"/>
    </source>
</evidence>
<gene>
    <name evidence="1" type="ORF">NN4_83230</name>
</gene>
<dbReference type="Proteomes" id="UP000321424">
    <property type="component" value="Unassembled WGS sequence"/>
</dbReference>
<dbReference type="RefSeq" id="WP_147143043.1">
    <property type="nucleotide sequence ID" value="NZ_BJXA01000115.1"/>
</dbReference>
<accession>A0A511MTA3</accession>
<sequence length="224" mass="24829">MHTDPFDLADNEYVPDAARDSAAVVEAFFDHLAAGLPDADLPEGLFADMRRELAELAAADADRCVDEPARYNLRMTLALVVAYRTLHPRLGRDATIAALRGAFVEPLGDAVQEATRSMLDSADDPFAAMVAVSKSREEHAFGAGFTFERPADDSQRYHVDVVQCFYHDVLVAHSASELTPVMCEFDANWIRAIDPAKHGFRFDRATTIGFGGTHCPFHWERTER</sequence>
<evidence type="ECO:0008006" key="3">
    <source>
        <dbReference type="Google" id="ProtNLM"/>
    </source>
</evidence>
<comment type="caution">
    <text evidence="1">The sequence shown here is derived from an EMBL/GenBank/DDBJ whole genome shotgun (WGS) entry which is preliminary data.</text>
</comment>
<dbReference type="Pfam" id="PF14196">
    <property type="entry name" value="ATC_hydrolase"/>
    <property type="match status" value="1"/>
</dbReference>
<dbReference type="OrthoDB" id="1094540at2"/>
<protein>
    <recommendedName>
        <fullName evidence="3">L-2-amino-thiazoline-4-carboxylic acid hydrolase</fullName>
    </recommendedName>
</protein>
<dbReference type="EMBL" id="BJXA01000115">
    <property type="protein sequence ID" value="GEM43804.1"/>
    <property type="molecule type" value="Genomic_DNA"/>
</dbReference>
<name>A0A511MTA3_9NOCA</name>
<proteinExistence type="predicted"/>